<organism evidence="1 2">
    <name type="scientific">Ramularia collo-cygni</name>
    <dbReference type="NCBI Taxonomy" id="112498"/>
    <lineage>
        <taxon>Eukaryota</taxon>
        <taxon>Fungi</taxon>
        <taxon>Dikarya</taxon>
        <taxon>Ascomycota</taxon>
        <taxon>Pezizomycotina</taxon>
        <taxon>Dothideomycetes</taxon>
        <taxon>Dothideomycetidae</taxon>
        <taxon>Mycosphaerellales</taxon>
        <taxon>Mycosphaerellaceae</taxon>
        <taxon>Ramularia</taxon>
    </lineage>
</organism>
<dbReference type="AlphaFoldDB" id="A0A2D3UW94"/>
<protein>
    <submittedName>
        <fullName evidence="1">Related to phytanoyl-CoA dioxygenase family protein</fullName>
    </submittedName>
</protein>
<keyword evidence="1" id="KW-0560">Oxidoreductase</keyword>
<dbReference type="Pfam" id="PF05721">
    <property type="entry name" value="PhyH"/>
    <property type="match status" value="1"/>
</dbReference>
<dbReference type="OrthoDB" id="445007at2759"/>
<dbReference type="EMBL" id="FJUY01000002">
    <property type="protein sequence ID" value="CZT16467.1"/>
    <property type="molecule type" value="Genomic_DNA"/>
</dbReference>
<proteinExistence type="predicted"/>
<evidence type="ECO:0000313" key="1">
    <source>
        <dbReference type="EMBL" id="CZT16467.1"/>
    </source>
</evidence>
<dbReference type="RefSeq" id="XP_023623360.1">
    <property type="nucleotide sequence ID" value="XM_023767592.1"/>
</dbReference>
<dbReference type="STRING" id="112498.A0A2D3UW94"/>
<evidence type="ECO:0000313" key="2">
    <source>
        <dbReference type="Proteomes" id="UP000225277"/>
    </source>
</evidence>
<reference evidence="1 2" key="1">
    <citation type="submission" date="2016-03" db="EMBL/GenBank/DDBJ databases">
        <authorList>
            <person name="Ploux O."/>
        </authorList>
    </citation>
    <scope>NUCLEOTIDE SEQUENCE [LARGE SCALE GENOMIC DNA]</scope>
    <source>
        <strain evidence="1 2">URUG2</strain>
    </source>
</reference>
<dbReference type="Proteomes" id="UP000225277">
    <property type="component" value="Unassembled WGS sequence"/>
</dbReference>
<keyword evidence="2" id="KW-1185">Reference proteome</keyword>
<dbReference type="GeneID" id="35597530"/>
<sequence length="283" mass="31736">MGSQALPRVRKFSVDTDPHLVWQTVQTEGAAIISRTVPLDVVSRFNGEMEAQVESWEDAEANGWRNFSPHTKFTNGLVWRSHTYRQDILNNEVIHRLCKSVFEQNGDYWMVSNVFRQTQSGHPAQPWHRDANGWPLVKFQQPEAPPLTITIIIPTTPFTEENGATRIYFGSQHWKGIDPPGGNAQYTLAEADPGDMLLMREGMVHSGGAHTKQAPDDRGMLLLSIASCQLSMFESPLGLEKALVESLTPLAQRMVGWRTAYPLNSPVGINTYRSKPIEEKLGL</sequence>
<accession>A0A2D3UW94</accession>
<dbReference type="Gene3D" id="2.60.120.620">
    <property type="entry name" value="q2cbj1_9rhob like domain"/>
    <property type="match status" value="1"/>
</dbReference>
<dbReference type="InterPro" id="IPR008775">
    <property type="entry name" value="Phytyl_CoA_dOase-like"/>
</dbReference>
<keyword evidence="1" id="KW-0223">Dioxygenase</keyword>
<gene>
    <name evidence="1" type="ORF">RCC_02310</name>
</gene>
<dbReference type="GO" id="GO:0051213">
    <property type="term" value="F:dioxygenase activity"/>
    <property type="evidence" value="ECO:0007669"/>
    <property type="project" value="UniProtKB-KW"/>
</dbReference>
<dbReference type="SUPFAM" id="SSF51197">
    <property type="entry name" value="Clavaminate synthase-like"/>
    <property type="match status" value="1"/>
</dbReference>
<name>A0A2D3UW94_9PEZI</name>